<evidence type="ECO:0000313" key="2">
    <source>
        <dbReference type="EMBL" id="TMR03742.1"/>
    </source>
</evidence>
<feature type="domain" description="DUF397" evidence="1">
    <location>
        <begin position="8"/>
        <end position="27"/>
    </location>
</feature>
<gene>
    <name evidence="2" type="ORF">ETD83_10045</name>
</gene>
<dbReference type="RefSeq" id="WP_138644790.1">
    <property type="nucleotide sequence ID" value="NZ_VCKW01000037.1"/>
</dbReference>
<reference evidence="2 3" key="1">
    <citation type="submission" date="2019-05" db="EMBL/GenBank/DDBJ databases">
        <title>Draft genome sequence of Actinomadura sp. 14C53.</title>
        <authorList>
            <person name="Saricaoglu S."/>
            <person name="Isik K."/>
        </authorList>
    </citation>
    <scope>NUCLEOTIDE SEQUENCE [LARGE SCALE GENOMIC DNA]</scope>
    <source>
        <strain evidence="2 3">14C53</strain>
    </source>
</reference>
<name>A0A5C4JG20_9ACTN</name>
<evidence type="ECO:0000259" key="1">
    <source>
        <dbReference type="Pfam" id="PF04149"/>
    </source>
</evidence>
<evidence type="ECO:0000313" key="3">
    <source>
        <dbReference type="Proteomes" id="UP000309174"/>
    </source>
</evidence>
<sequence length="87" mass="9123">MSAGFTAATWRKSSRSNSDQACVEVAQGVVWRKSSRSNSDRDCVEVAQVSVAVGIRDSKAPESGHLTLDRAAFGALLAEAKAGALDL</sequence>
<dbReference type="EMBL" id="VCKW01000037">
    <property type="protein sequence ID" value="TMR03742.1"/>
    <property type="molecule type" value="Genomic_DNA"/>
</dbReference>
<dbReference type="InterPro" id="IPR007278">
    <property type="entry name" value="DUF397"/>
</dbReference>
<dbReference type="OrthoDB" id="3482190at2"/>
<protein>
    <submittedName>
        <fullName evidence="2">DUF397 domain-containing protein</fullName>
    </submittedName>
</protein>
<dbReference type="Pfam" id="PF04149">
    <property type="entry name" value="DUF397"/>
    <property type="match status" value="2"/>
</dbReference>
<accession>A0A5C4JG20</accession>
<feature type="domain" description="DUF397" evidence="1">
    <location>
        <begin position="30"/>
        <end position="81"/>
    </location>
</feature>
<comment type="caution">
    <text evidence="2">The sequence shown here is derived from an EMBL/GenBank/DDBJ whole genome shotgun (WGS) entry which is preliminary data.</text>
</comment>
<dbReference type="Proteomes" id="UP000309174">
    <property type="component" value="Unassembled WGS sequence"/>
</dbReference>
<organism evidence="2 3">
    <name type="scientific">Actinomadura soli</name>
    <dbReference type="NCBI Taxonomy" id="2508997"/>
    <lineage>
        <taxon>Bacteria</taxon>
        <taxon>Bacillati</taxon>
        <taxon>Actinomycetota</taxon>
        <taxon>Actinomycetes</taxon>
        <taxon>Streptosporangiales</taxon>
        <taxon>Thermomonosporaceae</taxon>
        <taxon>Actinomadura</taxon>
    </lineage>
</organism>
<dbReference type="AlphaFoldDB" id="A0A5C4JG20"/>
<proteinExistence type="predicted"/>
<keyword evidence="3" id="KW-1185">Reference proteome</keyword>